<organism evidence="2 3">
    <name type="scientific">Chara braunii</name>
    <name type="common">Braun's stonewort</name>
    <dbReference type="NCBI Taxonomy" id="69332"/>
    <lineage>
        <taxon>Eukaryota</taxon>
        <taxon>Viridiplantae</taxon>
        <taxon>Streptophyta</taxon>
        <taxon>Charophyceae</taxon>
        <taxon>Charales</taxon>
        <taxon>Characeae</taxon>
        <taxon>Chara</taxon>
    </lineage>
</organism>
<reference evidence="2 3" key="1">
    <citation type="journal article" date="2018" name="Cell">
        <title>The Chara Genome: Secondary Complexity and Implications for Plant Terrestrialization.</title>
        <authorList>
            <person name="Nishiyama T."/>
            <person name="Sakayama H."/>
            <person name="Vries J.D."/>
            <person name="Buschmann H."/>
            <person name="Saint-Marcoux D."/>
            <person name="Ullrich K.K."/>
            <person name="Haas F.B."/>
            <person name="Vanderstraeten L."/>
            <person name="Becker D."/>
            <person name="Lang D."/>
            <person name="Vosolsobe S."/>
            <person name="Rombauts S."/>
            <person name="Wilhelmsson P.K.I."/>
            <person name="Janitza P."/>
            <person name="Kern R."/>
            <person name="Heyl A."/>
            <person name="Rumpler F."/>
            <person name="Villalobos L.I.A.C."/>
            <person name="Clay J.M."/>
            <person name="Skokan R."/>
            <person name="Toyoda A."/>
            <person name="Suzuki Y."/>
            <person name="Kagoshima H."/>
            <person name="Schijlen E."/>
            <person name="Tajeshwar N."/>
            <person name="Catarino B."/>
            <person name="Hetherington A.J."/>
            <person name="Saltykova A."/>
            <person name="Bonnot C."/>
            <person name="Breuninger H."/>
            <person name="Symeonidi A."/>
            <person name="Radhakrishnan G.V."/>
            <person name="Van Nieuwerburgh F."/>
            <person name="Deforce D."/>
            <person name="Chang C."/>
            <person name="Karol K.G."/>
            <person name="Hedrich R."/>
            <person name="Ulvskov P."/>
            <person name="Glockner G."/>
            <person name="Delwiche C.F."/>
            <person name="Petrasek J."/>
            <person name="Van de Peer Y."/>
            <person name="Friml J."/>
            <person name="Beilby M."/>
            <person name="Dolan L."/>
            <person name="Kohara Y."/>
            <person name="Sugano S."/>
            <person name="Fujiyama A."/>
            <person name="Delaux P.-M."/>
            <person name="Quint M."/>
            <person name="TheiBen G."/>
            <person name="Hagemann M."/>
            <person name="Harholt J."/>
            <person name="Dunand C."/>
            <person name="Zachgo S."/>
            <person name="Langdale J."/>
            <person name="Maumus F."/>
            <person name="Straeten D.V.D."/>
            <person name="Gould S.B."/>
            <person name="Rensing S.A."/>
        </authorList>
    </citation>
    <scope>NUCLEOTIDE SEQUENCE [LARGE SCALE GENOMIC DNA]</scope>
    <source>
        <strain evidence="2 3">S276</strain>
    </source>
</reference>
<feature type="region of interest" description="Disordered" evidence="1">
    <location>
        <begin position="211"/>
        <end position="255"/>
    </location>
</feature>
<evidence type="ECO:0000256" key="1">
    <source>
        <dbReference type="SAM" id="MobiDB-lite"/>
    </source>
</evidence>
<evidence type="ECO:0000313" key="2">
    <source>
        <dbReference type="EMBL" id="GBG74667.1"/>
    </source>
</evidence>
<protein>
    <submittedName>
        <fullName evidence="2">Uncharacterized protein</fullName>
    </submittedName>
</protein>
<feature type="compositionally biased region" description="Polar residues" evidence="1">
    <location>
        <begin position="330"/>
        <end position="343"/>
    </location>
</feature>
<dbReference type="EMBL" id="BFEA01000208">
    <property type="protein sequence ID" value="GBG74667.1"/>
    <property type="molecule type" value="Genomic_DNA"/>
</dbReference>
<name>A0A388KXA0_CHABU</name>
<evidence type="ECO:0000313" key="3">
    <source>
        <dbReference type="Proteomes" id="UP000265515"/>
    </source>
</evidence>
<proteinExistence type="predicted"/>
<sequence>MAGDNDVPAEARLTSHEAAGCRGGEQCVTGRAGGNLQGMMDDENDDVVFVAAKRWSVDMDTKQTERPSLLLQREVQTVRKRGQKKRQCWMEESGSADWDEQCNSPSCGPPMSRRTTDSCVSCEAGAMKSNASCRLTSSENCFGTSFDEATGCSTGSVAGRHCDGGIDNTTSESREWGNCQSESDCSCMAMSPSTASCGKCSGVSMSSQGDRSKARADLSYDKSSNVTSVANSGEHSGPCVEEVTQRRSSRMRKKTMTSQSDGIWYAGELVFERRRAVHKLQTKKKPKQGEHTTLSANRKRATASEPESANQCENKSRIWRNRRCEPSPTPLCNSTVPQSSDSFLESEDDRKDLMELRLRRMTALATVVDNIIRQENVHFFTDRPFQLCL</sequence>
<dbReference type="Proteomes" id="UP000265515">
    <property type="component" value="Unassembled WGS sequence"/>
</dbReference>
<feature type="region of interest" description="Disordered" evidence="1">
    <location>
        <begin position="326"/>
        <end position="347"/>
    </location>
</feature>
<feature type="compositionally biased region" description="Polar residues" evidence="1">
    <location>
        <begin position="221"/>
        <end position="234"/>
    </location>
</feature>
<feature type="compositionally biased region" description="Basic and acidic residues" evidence="1">
    <location>
        <begin position="211"/>
        <end position="220"/>
    </location>
</feature>
<accession>A0A388KXA0</accession>
<comment type="caution">
    <text evidence="2">The sequence shown here is derived from an EMBL/GenBank/DDBJ whole genome shotgun (WGS) entry which is preliminary data.</text>
</comment>
<keyword evidence="3" id="KW-1185">Reference proteome</keyword>
<dbReference type="Gramene" id="GBG74667">
    <property type="protein sequence ID" value="GBG74667"/>
    <property type="gene ID" value="CBR_g19075"/>
</dbReference>
<gene>
    <name evidence="2" type="ORF">CBR_g19075</name>
</gene>
<feature type="region of interest" description="Disordered" evidence="1">
    <location>
        <begin position="279"/>
        <end position="314"/>
    </location>
</feature>
<dbReference type="AlphaFoldDB" id="A0A388KXA0"/>